<protein>
    <submittedName>
        <fullName evidence="2">ATP-binding protein</fullName>
    </submittedName>
</protein>
<dbReference type="Proteomes" id="UP001596044">
    <property type="component" value="Unassembled WGS sequence"/>
</dbReference>
<dbReference type="PANTHER" id="PTHR42957">
    <property type="entry name" value="HELICASE MJ1565-RELATED"/>
    <property type="match status" value="1"/>
</dbReference>
<dbReference type="InterPro" id="IPR008571">
    <property type="entry name" value="HerA-like"/>
</dbReference>
<dbReference type="Pfam" id="PF01935">
    <property type="entry name" value="DUF87"/>
    <property type="match status" value="1"/>
</dbReference>
<accession>A0ABW0KFD5</accession>
<dbReference type="InterPro" id="IPR002789">
    <property type="entry name" value="HerA_central"/>
</dbReference>
<name>A0ABW0KFD5_9BACL</name>
<keyword evidence="2" id="KW-0547">Nucleotide-binding</keyword>
<dbReference type="InterPro" id="IPR027417">
    <property type="entry name" value="P-loop_NTPase"/>
</dbReference>
<evidence type="ECO:0000259" key="1">
    <source>
        <dbReference type="Pfam" id="PF01935"/>
    </source>
</evidence>
<sequence length="583" mass="64863">MQQCLDLFNIADEQFIGFVNKVDSYSVNIFTTDEEKLRRVNVNGYVIMHTSDPNTRLIGRIERVVRLEYEPNNYDDDTDEEKNNTNNDITVNALGTLKGPGGGRETAKFTRAVENLPEIGAKCFLLLGGYLTLFTGLIADETAKSKTPLTLGTYTMASDALAILDGNAFFQRHAMVVGSTGSGKSWTVAKIVEQVAGLTNSNMIVFDLHGEYEPLSIHPHIKRYRIAGPADLDNPNEDVLFLPYWLLGYEDMLALILDRSDENAPNQAMAFSNAVIKAKKEELTKEDMQKELETFTIDSPVPYSLDDVINDITELNEGKVQGKNGLINGPFNGKFNRFLPRLASKRSDRRHGFLFSLKEEQLAVNYLDYLVESLMKANTKENEGVKIIDFSEVPSDILPIVLSLVARLVFQIQQWSDSSTRHPIAIVCDEAHLYLPNRLAADAAEARALAHFERIAKEGRKYGVSLLIISQRPSELNTTVMSQCNNVVALRLSNQSDKNAVSNLLPENLGGIQDQLPTLGVGEAIVVGDSCLLPSRIKIQEPEYKPNSGSVKFWEEWSNAENEQNLSLAIKNLRRQSSANSDG</sequence>
<gene>
    <name evidence="2" type="ORF">ACFPOG_28625</name>
</gene>
<comment type="caution">
    <text evidence="2">The sequence shown here is derived from an EMBL/GenBank/DDBJ whole genome shotgun (WGS) entry which is preliminary data.</text>
</comment>
<evidence type="ECO:0000313" key="2">
    <source>
        <dbReference type="EMBL" id="MFC5452178.1"/>
    </source>
</evidence>
<keyword evidence="3" id="KW-1185">Reference proteome</keyword>
<proteinExistence type="predicted"/>
<evidence type="ECO:0000313" key="3">
    <source>
        <dbReference type="Proteomes" id="UP001596044"/>
    </source>
</evidence>
<dbReference type="CDD" id="cd01127">
    <property type="entry name" value="TrwB_TraG_TraD_VirD4"/>
    <property type="match status" value="1"/>
</dbReference>
<dbReference type="RefSeq" id="WP_270877703.1">
    <property type="nucleotide sequence ID" value="NZ_JAQFVF010000005.1"/>
</dbReference>
<dbReference type="GO" id="GO:0005524">
    <property type="term" value="F:ATP binding"/>
    <property type="evidence" value="ECO:0007669"/>
    <property type="project" value="UniProtKB-KW"/>
</dbReference>
<organism evidence="2 3">
    <name type="scientific">Paenibacillus aestuarii</name>
    <dbReference type="NCBI Taxonomy" id="516965"/>
    <lineage>
        <taxon>Bacteria</taxon>
        <taxon>Bacillati</taxon>
        <taxon>Bacillota</taxon>
        <taxon>Bacilli</taxon>
        <taxon>Bacillales</taxon>
        <taxon>Paenibacillaceae</taxon>
        <taxon>Paenibacillus</taxon>
    </lineage>
</organism>
<keyword evidence="2" id="KW-0067">ATP-binding</keyword>
<feature type="domain" description="Helicase HerA central" evidence="1">
    <location>
        <begin position="150"/>
        <end position="408"/>
    </location>
</feature>
<reference evidence="3" key="1">
    <citation type="journal article" date="2019" name="Int. J. Syst. Evol. Microbiol.">
        <title>The Global Catalogue of Microorganisms (GCM) 10K type strain sequencing project: providing services to taxonomists for standard genome sequencing and annotation.</title>
        <authorList>
            <consortium name="The Broad Institute Genomics Platform"/>
            <consortium name="The Broad Institute Genome Sequencing Center for Infectious Disease"/>
            <person name="Wu L."/>
            <person name="Ma J."/>
        </authorList>
    </citation>
    <scope>NUCLEOTIDE SEQUENCE [LARGE SCALE GENOMIC DNA]</scope>
    <source>
        <strain evidence="3">KACC 11904</strain>
    </source>
</reference>
<dbReference type="EMBL" id="JBHSMJ010000042">
    <property type="protein sequence ID" value="MFC5452178.1"/>
    <property type="molecule type" value="Genomic_DNA"/>
</dbReference>
<dbReference type="Gene3D" id="3.40.50.300">
    <property type="entry name" value="P-loop containing nucleotide triphosphate hydrolases"/>
    <property type="match status" value="2"/>
</dbReference>
<dbReference type="PANTHER" id="PTHR42957:SF1">
    <property type="entry name" value="HELICASE MJ1565-RELATED"/>
    <property type="match status" value="1"/>
</dbReference>
<dbReference type="SUPFAM" id="SSF52540">
    <property type="entry name" value="P-loop containing nucleoside triphosphate hydrolases"/>
    <property type="match status" value="1"/>
</dbReference>